<gene>
    <name evidence="8" type="ORF">IBL25_14310</name>
</gene>
<evidence type="ECO:0000313" key="9">
    <source>
        <dbReference type="Proteomes" id="UP000603940"/>
    </source>
</evidence>
<comment type="similarity">
    <text evidence="1">Belongs to the GMC oxidoreductase family.</text>
</comment>
<dbReference type="InterPro" id="IPR006076">
    <property type="entry name" value="FAD-dep_OxRdtase"/>
</dbReference>
<feature type="domain" description="Glucose-methanol-choline oxidoreductase C-terminal" evidence="7">
    <location>
        <begin position="454"/>
        <end position="569"/>
    </location>
</feature>
<evidence type="ECO:0000259" key="5">
    <source>
        <dbReference type="Pfam" id="PF00732"/>
    </source>
</evidence>
<proteinExistence type="inferred from homology"/>
<evidence type="ECO:0000259" key="6">
    <source>
        <dbReference type="Pfam" id="PF01266"/>
    </source>
</evidence>
<keyword evidence="4" id="KW-0560">Oxidoreductase</keyword>
<dbReference type="Pfam" id="PF05199">
    <property type="entry name" value="GMC_oxred_C"/>
    <property type="match status" value="1"/>
</dbReference>
<reference evidence="8 9" key="1">
    <citation type="journal article" date="2009" name="Int. J. Syst. Evol. Microbiol.">
        <title>Transfer of Teichococcus ludipueritiae and Muricoccus roseus to the genus Roseomonas, as Roseomonas ludipueritiae comb. nov. and Roseomonas rosea comb. nov., respectively, and emended description of the genus Roseomonas.</title>
        <authorList>
            <person name="Sanchez-Porro C."/>
            <person name="Gallego V."/>
            <person name="Busse H.J."/>
            <person name="Kampfer P."/>
            <person name="Ventosa A."/>
        </authorList>
    </citation>
    <scope>NUCLEOTIDE SEQUENCE [LARGE SCALE GENOMIC DNA]</scope>
    <source>
        <strain evidence="8 9">DSM 14915</strain>
    </source>
</reference>
<keyword evidence="2" id="KW-0285">Flavoprotein</keyword>
<dbReference type="RefSeq" id="WP_187779222.1">
    <property type="nucleotide sequence ID" value="NZ_JACTUZ010000062.1"/>
</dbReference>
<feature type="domain" description="Glucose-methanol-choline oxidoreductase N-terminal" evidence="5">
    <location>
        <begin position="234"/>
        <end position="346"/>
    </location>
</feature>
<protein>
    <submittedName>
        <fullName evidence="8">GMC family oxidoreductase</fullName>
    </submittedName>
</protein>
<evidence type="ECO:0000256" key="1">
    <source>
        <dbReference type="ARBA" id="ARBA00010790"/>
    </source>
</evidence>
<accession>A0ABR7R8N6</accession>
<dbReference type="PANTHER" id="PTHR46056:SF12">
    <property type="entry name" value="LONG-CHAIN-ALCOHOL OXIDASE"/>
    <property type="match status" value="1"/>
</dbReference>
<dbReference type="Gene3D" id="3.50.50.60">
    <property type="entry name" value="FAD/NAD(P)-binding domain"/>
    <property type="match status" value="2"/>
</dbReference>
<dbReference type="Proteomes" id="UP000603940">
    <property type="component" value="Unassembled WGS sequence"/>
</dbReference>
<evidence type="ECO:0000256" key="3">
    <source>
        <dbReference type="ARBA" id="ARBA00022827"/>
    </source>
</evidence>
<keyword evidence="9" id="KW-1185">Reference proteome</keyword>
<evidence type="ECO:0000313" key="8">
    <source>
        <dbReference type="EMBL" id="MBC9178115.1"/>
    </source>
</evidence>
<dbReference type="Pfam" id="PF00732">
    <property type="entry name" value="GMC_oxred_N"/>
    <property type="match status" value="1"/>
</dbReference>
<dbReference type="Pfam" id="PF01266">
    <property type="entry name" value="DAO"/>
    <property type="match status" value="1"/>
</dbReference>
<dbReference type="PANTHER" id="PTHR46056">
    <property type="entry name" value="LONG-CHAIN-ALCOHOL OXIDASE"/>
    <property type="match status" value="1"/>
</dbReference>
<dbReference type="SUPFAM" id="SSF51905">
    <property type="entry name" value="FAD/NAD(P)-binding domain"/>
    <property type="match status" value="1"/>
</dbReference>
<feature type="domain" description="FAD dependent oxidoreductase" evidence="6">
    <location>
        <begin position="9"/>
        <end position="92"/>
    </location>
</feature>
<organism evidence="8 9">
    <name type="scientific">Pseudoroseomonas ludipueritiae</name>
    <dbReference type="NCBI Taxonomy" id="198093"/>
    <lineage>
        <taxon>Bacteria</taxon>
        <taxon>Pseudomonadati</taxon>
        <taxon>Pseudomonadota</taxon>
        <taxon>Alphaproteobacteria</taxon>
        <taxon>Acetobacterales</taxon>
        <taxon>Acetobacteraceae</taxon>
        <taxon>Pseudoroseomonas</taxon>
    </lineage>
</organism>
<keyword evidence="3" id="KW-0274">FAD</keyword>
<dbReference type="InterPro" id="IPR000172">
    <property type="entry name" value="GMC_OxRdtase_N"/>
</dbReference>
<evidence type="ECO:0000259" key="7">
    <source>
        <dbReference type="Pfam" id="PF05199"/>
    </source>
</evidence>
<dbReference type="InterPro" id="IPR007867">
    <property type="entry name" value="GMC_OxRtase_C"/>
</dbReference>
<name>A0ABR7R8N6_9PROT</name>
<evidence type="ECO:0000256" key="2">
    <source>
        <dbReference type="ARBA" id="ARBA00022630"/>
    </source>
</evidence>
<dbReference type="InterPro" id="IPR036188">
    <property type="entry name" value="FAD/NAD-bd_sf"/>
</dbReference>
<sequence>MSRTLPGVDVVVIGSGWTGSIIGKELAAAGQRVVMLERGKAQWTAPDFASPQIHDELKYERRNALHQNTARETYTFRNTNDQVALPMRRWGFAYPGDNLGGAGAHWAGVCYRFNESEFRLRSHYTEKYGAGIMEGLTSQDWPVSYNDLEAFYERFEALAGISGNAGNVEGQPNAPDANPFDAPRKKNYPNPPMKVPFAAALFGEAAARLGYHPYIQPSALVTRPYTNSEGLPMSACSYCGFCARHGCEHFAKASPNICILPAALKQPSFELRTNAYVLRIELSPDKKRATGVTYVDETGEEIFQPAEMVFSCTFAINNARMLLLSGIGTPFDPSSGEGQVGRNYTHQTTSSVQLFFREDFNLNTFMGSGASAVTIDDFNADNFDHAGKNFINGAYIQIQVNGAGPINFHPTLPETPKWGSAWKAGAKRYYNHCTQITITGSQQSHPGMWLSLDPTYKDAYGQPLLRITADIHDSDIRMSQFVTARGVEIGQQMRGVERAIGNPRSKPYTSTVYQSTHLTGGTIMGDSPANSVVNRYGQSWDVPNVFVLGSSVFPQNSAYNPTQTLGALAYFTAEAVKRDYLRAPGPMVPT</sequence>
<comment type="caution">
    <text evidence="8">The sequence shown here is derived from an EMBL/GenBank/DDBJ whole genome shotgun (WGS) entry which is preliminary data.</text>
</comment>
<dbReference type="EMBL" id="JACTUZ010000062">
    <property type="protein sequence ID" value="MBC9178115.1"/>
    <property type="molecule type" value="Genomic_DNA"/>
</dbReference>
<evidence type="ECO:0000256" key="4">
    <source>
        <dbReference type="ARBA" id="ARBA00023002"/>
    </source>
</evidence>